<dbReference type="InterPro" id="IPR013342">
    <property type="entry name" value="Mandelate_racemase_C"/>
</dbReference>
<keyword evidence="1" id="KW-0456">Lyase</keyword>
<evidence type="ECO:0000313" key="3">
    <source>
        <dbReference type="EMBL" id="KAA0971994.1"/>
    </source>
</evidence>
<sequence length="398" mass="43385">MIITDIKCALLGSHPVVRVVTDDNISGYGQIEFWKPQAKQAVLALREFVIGMDPTHVERVMLRIRNKGAFKPWGSAVSAIEMALWDVAGKAAGLPVHKLLGGKVRDKVRVYNGGLRFPFEGYQPEDYAADVARMMAAPENFSIIKQTLAFHSPMAREVAGFHYGEVTTQPISGLRDTGALTPKGFDHAVACVEAMVEVTGNKVGLALDCGPGWTLADAKKFAKAVEPLNLMWLEDLLTGDQIPYVNAGAYRDLTISTSTPIHTGEQIYLRQNFRELIETRAVNILGPDPCDVGGIAELKRVAEYAEVHGLSFAPHGTANGLLGLAALVQVSATLPQNFIAFEYPLGEPNWWYDIVEGLPEPIVKDGFVAIPERPGMGVDLVPDRALQYLAAEDQGFFD</sequence>
<dbReference type="Gene3D" id="3.30.390.10">
    <property type="entry name" value="Enolase-like, N-terminal domain"/>
    <property type="match status" value="1"/>
</dbReference>
<reference evidence="3 4" key="1">
    <citation type="submission" date="2019-08" db="EMBL/GenBank/DDBJ databases">
        <title>Aureimonas fodiniaquatilis sp. nov., isolated from a coal mine wastewater.</title>
        <authorList>
            <person name="Kim W."/>
        </authorList>
    </citation>
    <scope>NUCLEOTIDE SEQUENCE [LARGE SCALE GENOMIC DNA]</scope>
    <source>
        <strain evidence="3 4">CAU 1482</strain>
    </source>
</reference>
<dbReference type="Gene3D" id="3.20.20.120">
    <property type="entry name" value="Enolase-like C-terminal domain"/>
    <property type="match status" value="1"/>
</dbReference>
<dbReference type="AlphaFoldDB" id="A0A5B0DYW5"/>
<dbReference type="InterPro" id="IPR013341">
    <property type="entry name" value="Mandelate_racemase_N_dom"/>
</dbReference>
<evidence type="ECO:0000256" key="1">
    <source>
        <dbReference type="ARBA" id="ARBA00023239"/>
    </source>
</evidence>
<accession>A0A5B0DYW5</accession>
<dbReference type="SFLD" id="SFLDS00001">
    <property type="entry name" value="Enolase"/>
    <property type="match status" value="1"/>
</dbReference>
<dbReference type="EMBL" id="VTWH01000001">
    <property type="protein sequence ID" value="KAA0971994.1"/>
    <property type="molecule type" value="Genomic_DNA"/>
</dbReference>
<dbReference type="SUPFAM" id="SSF51604">
    <property type="entry name" value="Enolase C-terminal domain-like"/>
    <property type="match status" value="1"/>
</dbReference>
<gene>
    <name evidence="3" type="ORF">FPY71_02405</name>
</gene>
<dbReference type="SMART" id="SM00922">
    <property type="entry name" value="MR_MLE"/>
    <property type="match status" value="1"/>
</dbReference>
<keyword evidence="4" id="KW-1185">Reference proteome</keyword>
<dbReference type="Pfam" id="PF13378">
    <property type="entry name" value="MR_MLE_C"/>
    <property type="match status" value="1"/>
</dbReference>
<name>A0A5B0DYW5_9HYPH</name>
<dbReference type="SUPFAM" id="SSF54826">
    <property type="entry name" value="Enolase N-terminal domain-like"/>
    <property type="match status" value="1"/>
</dbReference>
<dbReference type="InterPro" id="IPR029017">
    <property type="entry name" value="Enolase-like_N"/>
</dbReference>
<dbReference type="PANTHER" id="PTHR48080">
    <property type="entry name" value="D-GALACTONATE DEHYDRATASE-RELATED"/>
    <property type="match status" value="1"/>
</dbReference>
<dbReference type="CDD" id="cd03316">
    <property type="entry name" value="MR_like"/>
    <property type="match status" value="1"/>
</dbReference>
<dbReference type="InterPro" id="IPR029065">
    <property type="entry name" value="Enolase_C-like"/>
</dbReference>
<dbReference type="Pfam" id="PF02746">
    <property type="entry name" value="MR_MLE_N"/>
    <property type="match status" value="1"/>
</dbReference>
<dbReference type="RefSeq" id="WP_149297282.1">
    <property type="nucleotide sequence ID" value="NZ_VTWH01000001.1"/>
</dbReference>
<dbReference type="GO" id="GO:0016829">
    <property type="term" value="F:lyase activity"/>
    <property type="evidence" value="ECO:0007669"/>
    <property type="project" value="UniProtKB-KW"/>
</dbReference>
<protein>
    <submittedName>
        <fullName evidence="3">Mandelate racemase/muconate lactonizing enzyme family protein</fullName>
    </submittedName>
</protein>
<comment type="caution">
    <text evidence="3">The sequence shown here is derived from an EMBL/GenBank/DDBJ whole genome shotgun (WGS) entry which is preliminary data.</text>
</comment>
<dbReference type="SFLD" id="SFLDG00179">
    <property type="entry name" value="mandelate_racemase"/>
    <property type="match status" value="1"/>
</dbReference>
<dbReference type="InterPro" id="IPR034593">
    <property type="entry name" value="DgoD-like"/>
</dbReference>
<dbReference type="InterPro" id="IPR036849">
    <property type="entry name" value="Enolase-like_C_sf"/>
</dbReference>
<organism evidence="3 4">
    <name type="scientific">Aureimonas fodinaquatilis</name>
    <dbReference type="NCBI Taxonomy" id="2565783"/>
    <lineage>
        <taxon>Bacteria</taxon>
        <taxon>Pseudomonadati</taxon>
        <taxon>Pseudomonadota</taxon>
        <taxon>Alphaproteobacteria</taxon>
        <taxon>Hyphomicrobiales</taxon>
        <taxon>Aurantimonadaceae</taxon>
        <taxon>Aureimonas</taxon>
    </lineage>
</organism>
<proteinExistence type="predicted"/>
<evidence type="ECO:0000313" key="4">
    <source>
        <dbReference type="Proteomes" id="UP000324738"/>
    </source>
</evidence>
<evidence type="ECO:0000259" key="2">
    <source>
        <dbReference type="SMART" id="SM00922"/>
    </source>
</evidence>
<dbReference type="PANTHER" id="PTHR48080:SF2">
    <property type="entry name" value="D-GALACTONATE DEHYDRATASE"/>
    <property type="match status" value="1"/>
</dbReference>
<dbReference type="OrthoDB" id="9775441at2"/>
<feature type="domain" description="Mandelate racemase/muconate lactonizing enzyme C-terminal" evidence="2">
    <location>
        <begin position="124"/>
        <end position="260"/>
    </location>
</feature>
<dbReference type="Proteomes" id="UP000324738">
    <property type="component" value="Unassembled WGS sequence"/>
</dbReference>